<gene>
    <name evidence="1" type="ORF">OESDEN_13008</name>
</gene>
<accession>A0A0B1STL8</accession>
<sequence>MERMERHRLYPKMDHCNTLTMLTYPHARSSLDVRMCYSPRS</sequence>
<name>A0A0B1STL8_OESDE</name>
<organism evidence="1 2">
    <name type="scientific">Oesophagostomum dentatum</name>
    <name type="common">Nodular worm</name>
    <dbReference type="NCBI Taxonomy" id="61180"/>
    <lineage>
        <taxon>Eukaryota</taxon>
        <taxon>Metazoa</taxon>
        <taxon>Ecdysozoa</taxon>
        <taxon>Nematoda</taxon>
        <taxon>Chromadorea</taxon>
        <taxon>Rhabditida</taxon>
        <taxon>Rhabditina</taxon>
        <taxon>Rhabditomorpha</taxon>
        <taxon>Strongyloidea</taxon>
        <taxon>Strongylidae</taxon>
        <taxon>Oesophagostomum</taxon>
    </lineage>
</organism>
<protein>
    <submittedName>
        <fullName evidence="1">Uncharacterized protein</fullName>
    </submittedName>
</protein>
<evidence type="ECO:0000313" key="1">
    <source>
        <dbReference type="EMBL" id="KHJ87221.1"/>
    </source>
</evidence>
<dbReference type="EMBL" id="KN558254">
    <property type="protein sequence ID" value="KHJ87221.1"/>
    <property type="molecule type" value="Genomic_DNA"/>
</dbReference>
<evidence type="ECO:0000313" key="2">
    <source>
        <dbReference type="Proteomes" id="UP000053660"/>
    </source>
</evidence>
<dbReference type="AlphaFoldDB" id="A0A0B1STL8"/>
<proteinExistence type="predicted"/>
<dbReference type="Proteomes" id="UP000053660">
    <property type="component" value="Unassembled WGS sequence"/>
</dbReference>
<keyword evidence="2" id="KW-1185">Reference proteome</keyword>
<reference evidence="1 2" key="1">
    <citation type="submission" date="2014-03" db="EMBL/GenBank/DDBJ databases">
        <title>Draft genome of the hookworm Oesophagostomum dentatum.</title>
        <authorList>
            <person name="Mitreva M."/>
        </authorList>
    </citation>
    <scope>NUCLEOTIDE SEQUENCE [LARGE SCALE GENOMIC DNA]</scope>
    <source>
        <strain evidence="1 2">OD-Hann</strain>
    </source>
</reference>